<evidence type="ECO:0000256" key="2">
    <source>
        <dbReference type="SAM" id="MobiDB-lite"/>
    </source>
</evidence>
<reference evidence="3 4" key="1">
    <citation type="journal article" date="2015" name="Genome Biol. Evol.">
        <title>Comparative Genomics of a Bacterivorous Green Alga Reveals Evolutionary Causalities and Consequences of Phago-Mixotrophic Mode of Nutrition.</title>
        <authorList>
            <person name="Burns J.A."/>
            <person name="Paasch A."/>
            <person name="Narechania A."/>
            <person name="Kim E."/>
        </authorList>
    </citation>
    <scope>NUCLEOTIDE SEQUENCE [LARGE SCALE GENOMIC DNA]</scope>
    <source>
        <strain evidence="3 4">PLY_AMNH</strain>
    </source>
</reference>
<gene>
    <name evidence="3" type="ORF">CYMTET_45978</name>
</gene>
<sequence length="299" mass="35361">AVVARMEKDTQRQLEESSGRMDEGKHRALEELRGIEVAAQSATLQLQRVEAEKQQHLAEMQRMAEEKQAHKREAETTKAKVDRDLLEKEAEVRRKEEELRTKEEEMRRAVEEVRRKEEEGRAKEETSREKEREMRRQHEEAQKIQEEKANELFLTEKKLREAMHQIEMLEAEKQRILHGMRAEMHELHAAKEIATKAHERVNEQEGAWRMQIQRKEDDLRSWSAQAHAELCKEREELQRQRSELERSKGELAERDKGLELDRLKLEQGIECVKGIEERCRWWGDRGAMLLGGDTEGFAV</sequence>
<accession>A0AAE0EZ58</accession>
<proteinExistence type="predicted"/>
<evidence type="ECO:0000313" key="3">
    <source>
        <dbReference type="EMBL" id="KAK3244405.1"/>
    </source>
</evidence>
<keyword evidence="4" id="KW-1185">Reference proteome</keyword>
<keyword evidence="1" id="KW-0175">Coiled coil</keyword>
<comment type="caution">
    <text evidence="3">The sequence shown here is derived from an EMBL/GenBank/DDBJ whole genome shotgun (WGS) entry which is preliminary data.</text>
</comment>
<feature type="non-terminal residue" evidence="3">
    <location>
        <position position="1"/>
    </location>
</feature>
<feature type="region of interest" description="Disordered" evidence="2">
    <location>
        <begin position="55"/>
        <end position="148"/>
    </location>
</feature>
<dbReference type="EMBL" id="LGRX02031898">
    <property type="protein sequence ID" value="KAK3244405.1"/>
    <property type="molecule type" value="Genomic_DNA"/>
</dbReference>
<feature type="compositionally biased region" description="Basic and acidic residues" evidence="2">
    <location>
        <begin position="62"/>
        <end position="148"/>
    </location>
</feature>
<evidence type="ECO:0000256" key="1">
    <source>
        <dbReference type="SAM" id="Coils"/>
    </source>
</evidence>
<dbReference type="Proteomes" id="UP001190700">
    <property type="component" value="Unassembled WGS sequence"/>
</dbReference>
<name>A0AAE0EZ58_9CHLO</name>
<dbReference type="AlphaFoldDB" id="A0AAE0EZ58"/>
<evidence type="ECO:0000313" key="4">
    <source>
        <dbReference type="Proteomes" id="UP001190700"/>
    </source>
</evidence>
<organism evidence="3 4">
    <name type="scientific">Cymbomonas tetramitiformis</name>
    <dbReference type="NCBI Taxonomy" id="36881"/>
    <lineage>
        <taxon>Eukaryota</taxon>
        <taxon>Viridiplantae</taxon>
        <taxon>Chlorophyta</taxon>
        <taxon>Pyramimonadophyceae</taxon>
        <taxon>Pyramimonadales</taxon>
        <taxon>Pyramimonadaceae</taxon>
        <taxon>Cymbomonas</taxon>
    </lineage>
</organism>
<feature type="coiled-coil region" evidence="1">
    <location>
        <begin position="227"/>
        <end position="254"/>
    </location>
</feature>
<feature type="region of interest" description="Disordered" evidence="2">
    <location>
        <begin position="1"/>
        <end position="25"/>
    </location>
</feature>
<protein>
    <submittedName>
        <fullName evidence="3">Uncharacterized protein</fullName>
    </submittedName>
</protein>